<proteinExistence type="predicted"/>
<protein>
    <submittedName>
        <fullName evidence="2">Uncharacterized protein</fullName>
    </submittedName>
</protein>
<dbReference type="EMBL" id="CSAD01001316">
    <property type="protein sequence ID" value="COX05701.1"/>
    <property type="molecule type" value="Genomic_DNA"/>
</dbReference>
<organism evidence="2 3">
    <name type="scientific">Mycobacterium tuberculosis</name>
    <dbReference type="NCBI Taxonomy" id="1773"/>
    <lineage>
        <taxon>Bacteria</taxon>
        <taxon>Bacillati</taxon>
        <taxon>Actinomycetota</taxon>
        <taxon>Actinomycetes</taxon>
        <taxon>Mycobacteriales</taxon>
        <taxon>Mycobacteriaceae</taxon>
        <taxon>Mycobacterium</taxon>
        <taxon>Mycobacterium tuberculosis complex</taxon>
    </lineage>
</organism>
<dbReference type="AlphaFoldDB" id="A0A655JJS4"/>
<feature type="compositionally biased region" description="Basic and acidic residues" evidence="1">
    <location>
        <begin position="95"/>
        <end position="104"/>
    </location>
</feature>
<evidence type="ECO:0000313" key="2">
    <source>
        <dbReference type="EMBL" id="COX05701.1"/>
    </source>
</evidence>
<evidence type="ECO:0000256" key="1">
    <source>
        <dbReference type="SAM" id="MobiDB-lite"/>
    </source>
</evidence>
<feature type="region of interest" description="Disordered" evidence="1">
    <location>
        <begin position="80"/>
        <end position="110"/>
    </location>
</feature>
<name>A0A655JJS4_MYCTX</name>
<gene>
    <name evidence="2" type="ORF">ERS007679_04615</name>
</gene>
<reference evidence="2 3" key="1">
    <citation type="submission" date="2015-03" db="EMBL/GenBank/DDBJ databases">
        <authorList>
            <consortium name="Pathogen Informatics"/>
        </authorList>
    </citation>
    <scope>NUCLEOTIDE SEQUENCE [LARGE SCALE GENOMIC DNA]</scope>
    <source>
        <strain evidence="2 3">G09801536</strain>
    </source>
</reference>
<evidence type="ECO:0000313" key="3">
    <source>
        <dbReference type="Proteomes" id="UP000045842"/>
    </source>
</evidence>
<dbReference type="Proteomes" id="UP000045842">
    <property type="component" value="Unassembled WGS sequence"/>
</dbReference>
<sequence>MLAAPPSTIAATSWSAHNSSRIGSIRGSLVSWCSTPGMADEKDAASTTLTSRVAPSALMTIGLTTRKSMKAATCHMRAATHGPIPIGRNGSDRNVSVDRSRWRNLDGSAA</sequence>
<accession>A0A655JJS4</accession>